<accession>A0A382KPR9</accession>
<feature type="non-terminal residue" evidence="3">
    <location>
        <position position="417"/>
    </location>
</feature>
<dbReference type="Pfam" id="PF00271">
    <property type="entry name" value="Helicase_C"/>
    <property type="match status" value="1"/>
</dbReference>
<dbReference type="EMBL" id="UINC01081119">
    <property type="protein sequence ID" value="SVC24671.1"/>
    <property type="molecule type" value="Genomic_DNA"/>
</dbReference>
<dbReference type="CDD" id="cd18793">
    <property type="entry name" value="SF2_C_SNF"/>
    <property type="match status" value="1"/>
</dbReference>
<dbReference type="SUPFAM" id="SSF52540">
    <property type="entry name" value="P-loop containing nucleoside triphosphate hydrolases"/>
    <property type="match status" value="1"/>
</dbReference>
<proteinExistence type="predicted"/>
<evidence type="ECO:0000259" key="2">
    <source>
        <dbReference type="PROSITE" id="PS51194"/>
    </source>
</evidence>
<dbReference type="SMART" id="SM00490">
    <property type="entry name" value="HELICc"/>
    <property type="match status" value="1"/>
</dbReference>
<evidence type="ECO:0000256" key="1">
    <source>
        <dbReference type="ARBA" id="ARBA00022801"/>
    </source>
</evidence>
<reference evidence="3" key="1">
    <citation type="submission" date="2018-05" db="EMBL/GenBank/DDBJ databases">
        <authorList>
            <person name="Lanie J.A."/>
            <person name="Ng W.-L."/>
            <person name="Kazmierczak K.M."/>
            <person name="Andrzejewski T.M."/>
            <person name="Davidsen T.M."/>
            <person name="Wayne K.J."/>
            <person name="Tettelin H."/>
            <person name="Glass J.I."/>
            <person name="Rusch D."/>
            <person name="Podicherti R."/>
            <person name="Tsui H.-C.T."/>
            <person name="Winkler M.E."/>
        </authorList>
    </citation>
    <scope>NUCLEOTIDE SEQUENCE</scope>
</reference>
<name>A0A382KPR9_9ZZZZ</name>
<protein>
    <recommendedName>
        <fullName evidence="2">Helicase C-terminal domain-containing protein</fullName>
    </recommendedName>
</protein>
<gene>
    <name evidence="3" type="ORF">METZ01_LOCUS277525</name>
</gene>
<dbReference type="GO" id="GO:0016787">
    <property type="term" value="F:hydrolase activity"/>
    <property type="evidence" value="ECO:0007669"/>
    <property type="project" value="UniProtKB-KW"/>
</dbReference>
<feature type="domain" description="Helicase C-terminal" evidence="2">
    <location>
        <begin position="56"/>
        <end position="242"/>
    </location>
</feature>
<dbReference type="InterPro" id="IPR027417">
    <property type="entry name" value="P-loop_NTPase"/>
</dbReference>
<sequence length="417" mass="46580">EEIAVWLESWEGELLDAADYDTDSLCADLASDQELLEEFAAVADGLDRYADPKLGKLVAELADIADEAAMEGVGDKDTRDKRKVLLFSYFTDTVNWVGEHLADVCDPESDHHDPRVACYHGRITTISGTQDKAEAMFGFAPDTTDAPDGQEDLYDIIVATDVLAEGVNLQQARHVLNYDLPWNPQKLTQRHGRIDRLLSPHNEVFIRCLFPEADGDLNRLLGLEERLRRKMNQAVKVFGGVNWITDERLEINFAYTQEEIAKLLAENPEMFGDLAAHALGGEEYRQQLRQVRGDTALMARIVGLPWGAGSGFARAGGNPGWVFCARIADHPRPVFRFLPVDPETFEPATREIKDANGDTVGSEYVIEDKVLTCLGNAQPFPTNVDRALPDAVADKVYDAWEIAREHIVERWMWAADP</sequence>
<dbReference type="PROSITE" id="PS51194">
    <property type="entry name" value="HELICASE_CTER"/>
    <property type="match status" value="1"/>
</dbReference>
<organism evidence="3">
    <name type="scientific">marine metagenome</name>
    <dbReference type="NCBI Taxonomy" id="408172"/>
    <lineage>
        <taxon>unclassified sequences</taxon>
        <taxon>metagenomes</taxon>
        <taxon>ecological metagenomes</taxon>
    </lineage>
</organism>
<dbReference type="AlphaFoldDB" id="A0A382KPR9"/>
<dbReference type="InterPro" id="IPR001650">
    <property type="entry name" value="Helicase_C-like"/>
</dbReference>
<keyword evidence="1" id="KW-0378">Hydrolase</keyword>
<evidence type="ECO:0000313" key="3">
    <source>
        <dbReference type="EMBL" id="SVC24671.1"/>
    </source>
</evidence>
<dbReference type="Gene3D" id="3.40.50.300">
    <property type="entry name" value="P-loop containing nucleotide triphosphate hydrolases"/>
    <property type="match status" value="1"/>
</dbReference>
<dbReference type="InterPro" id="IPR049730">
    <property type="entry name" value="SNF2/RAD54-like_C"/>
</dbReference>
<feature type="non-terminal residue" evidence="3">
    <location>
        <position position="1"/>
    </location>
</feature>